<protein>
    <recommendedName>
        <fullName evidence="2">Polymer-forming cytoskeletal</fullName>
    </recommendedName>
</protein>
<dbReference type="EMBL" id="VSSQ01000976">
    <property type="protein sequence ID" value="MPM03714.1"/>
    <property type="molecule type" value="Genomic_DNA"/>
</dbReference>
<dbReference type="PANTHER" id="PTHR35024:SF4">
    <property type="entry name" value="POLYMER-FORMING CYTOSKELETAL PROTEIN"/>
    <property type="match status" value="1"/>
</dbReference>
<evidence type="ECO:0008006" key="2">
    <source>
        <dbReference type="Google" id="ProtNLM"/>
    </source>
</evidence>
<dbReference type="Pfam" id="PF04519">
    <property type="entry name" value="Bactofilin"/>
    <property type="match status" value="1"/>
</dbReference>
<proteinExistence type="predicted"/>
<organism evidence="1">
    <name type="scientific">bioreactor metagenome</name>
    <dbReference type="NCBI Taxonomy" id="1076179"/>
    <lineage>
        <taxon>unclassified sequences</taxon>
        <taxon>metagenomes</taxon>
        <taxon>ecological metagenomes</taxon>
    </lineage>
</organism>
<evidence type="ECO:0000313" key="1">
    <source>
        <dbReference type="EMBL" id="MPM03714.1"/>
    </source>
</evidence>
<dbReference type="AlphaFoldDB" id="A0A644WNA5"/>
<gene>
    <name evidence="1" type="ORF">SDC9_49981</name>
</gene>
<sequence length="133" mass="14600">MAKNEVVPQINEVNRIAGGTELRGTLITTSDIRIDGFFEGKIQTRGKVVVGDNAQFIGDLFCGSADIWGRMEGNLVTGHQAGFKSKAKFEGALQCNRISIEDGATFNGTCRMITEDEYNQMVEKYNSSARKSK</sequence>
<reference evidence="1" key="1">
    <citation type="submission" date="2019-08" db="EMBL/GenBank/DDBJ databases">
        <authorList>
            <person name="Kucharzyk K."/>
            <person name="Murdoch R.W."/>
            <person name="Higgins S."/>
            <person name="Loffler F."/>
        </authorList>
    </citation>
    <scope>NUCLEOTIDE SEQUENCE</scope>
</reference>
<dbReference type="InterPro" id="IPR007607">
    <property type="entry name" value="BacA/B"/>
</dbReference>
<name>A0A644WNA5_9ZZZZ</name>
<comment type="caution">
    <text evidence="1">The sequence shown here is derived from an EMBL/GenBank/DDBJ whole genome shotgun (WGS) entry which is preliminary data.</text>
</comment>
<dbReference type="PANTHER" id="PTHR35024">
    <property type="entry name" value="HYPOTHETICAL CYTOSOLIC PROTEIN"/>
    <property type="match status" value="1"/>
</dbReference>
<accession>A0A644WNA5</accession>